<keyword evidence="6" id="KW-1185">Reference proteome</keyword>
<dbReference type="Gene3D" id="2.40.160.50">
    <property type="entry name" value="membrane protein fhac: a member of the omp85/tpsb transporter family"/>
    <property type="match status" value="1"/>
</dbReference>
<reference evidence="6" key="1">
    <citation type="journal article" date="2019" name="Int. J. Syst. Evol. Microbiol.">
        <title>The Global Catalogue of Microorganisms (GCM) 10K type strain sequencing project: providing services to taxonomists for standard genome sequencing and annotation.</title>
        <authorList>
            <consortium name="The Broad Institute Genomics Platform"/>
            <consortium name="The Broad Institute Genome Sequencing Center for Infectious Disease"/>
            <person name="Wu L."/>
            <person name="Ma J."/>
        </authorList>
    </citation>
    <scope>NUCLEOTIDE SEQUENCE [LARGE SCALE GENOMIC DNA]</scope>
    <source>
        <strain evidence="6">NBRC 103166</strain>
    </source>
</reference>
<evidence type="ECO:0000256" key="1">
    <source>
        <dbReference type="ARBA" id="ARBA00004370"/>
    </source>
</evidence>
<accession>A0ABQ6DX33</accession>
<feature type="signal peptide" evidence="3">
    <location>
        <begin position="1"/>
        <end position="25"/>
    </location>
</feature>
<feature type="chain" id="PRO_5045279071" description="Bacterial surface antigen (D15) domain-containing protein" evidence="3">
    <location>
        <begin position="26"/>
        <end position="447"/>
    </location>
</feature>
<sequence length="447" mass="50777">MNLQSLKKSIYAFCLILSLPITSYASEFLIDDLNRDKSKQQTWLVLPYVFSSDSMGFTTGAVGIFSGYIQPQMTIVATTFIGEELALRNEDLTDPGSARTTGAMLAISGYQPSFSDRLFISGIGAYGYYPNQRLYLEGGNDSVKDLENTDNDAISPLQTQGYNNWFNIYFRHVLPWGESKKTVMPKIKLQRGIAVNRDHIGGGKPFVTGQTIFGTELFYSKWSAEKLLESPEINTNGIRLYLEHDNTDYPDNPSRGYSFGAKLSSDFGIGNSTQSWNALEVDYSHYIELDNFSWSRQNVIAMSFWSAYSPSWDDSEDFVESGVIKKHQTPMWEGARLGGWTRMRAYDTNRFNDKAAIYGTIEYRFIPQLNPMANQKWNPFPIDWFQIVLFAEAGRVAEKYDLGELLTDMKYDVGFSIRTLAAKVPVRFEMAFGEEGSAMWFMLQQPF</sequence>
<evidence type="ECO:0000256" key="2">
    <source>
        <dbReference type="ARBA" id="ARBA00023136"/>
    </source>
</evidence>
<dbReference type="Pfam" id="PF01103">
    <property type="entry name" value="Omp85"/>
    <property type="match status" value="1"/>
</dbReference>
<comment type="caution">
    <text evidence="5">The sequence shown here is derived from an EMBL/GenBank/DDBJ whole genome shotgun (WGS) entry which is preliminary data.</text>
</comment>
<keyword evidence="3" id="KW-0732">Signal</keyword>
<evidence type="ECO:0000256" key="3">
    <source>
        <dbReference type="SAM" id="SignalP"/>
    </source>
</evidence>
<dbReference type="RefSeq" id="WP_284202804.1">
    <property type="nucleotide sequence ID" value="NZ_BSPQ01000001.1"/>
</dbReference>
<comment type="subcellular location">
    <subcellularLocation>
        <location evidence="1">Membrane</location>
    </subcellularLocation>
</comment>
<feature type="domain" description="Bacterial surface antigen (D15)" evidence="4">
    <location>
        <begin position="226"/>
        <end position="432"/>
    </location>
</feature>
<keyword evidence="2" id="KW-0472">Membrane</keyword>
<organism evidence="5 6">
    <name type="scientific">Psychromonas marina</name>
    <dbReference type="NCBI Taxonomy" id="88364"/>
    <lineage>
        <taxon>Bacteria</taxon>
        <taxon>Pseudomonadati</taxon>
        <taxon>Pseudomonadota</taxon>
        <taxon>Gammaproteobacteria</taxon>
        <taxon>Alteromonadales</taxon>
        <taxon>Psychromonadaceae</taxon>
        <taxon>Psychromonas</taxon>
    </lineage>
</organism>
<evidence type="ECO:0000313" key="6">
    <source>
        <dbReference type="Proteomes" id="UP001157353"/>
    </source>
</evidence>
<gene>
    <name evidence="5" type="ORF">GCM10007916_07590</name>
</gene>
<name>A0ABQ6DX33_9GAMM</name>
<proteinExistence type="predicted"/>
<evidence type="ECO:0000313" key="5">
    <source>
        <dbReference type="EMBL" id="GLS89692.1"/>
    </source>
</evidence>
<evidence type="ECO:0000259" key="4">
    <source>
        <dbReference type="Pfam" id="PF01103"/>
    </source>
</evidence>
<dbReference type="EMBL" id="BSPQ01000001">
    <property type="protein sequence ID" value="GLS89692.1"/>
    <property type="molecule type" value="Genomic_DNA"/>
</dbReference>
<dbReference type="Proteomes" id="UP001157353">
    <property type="component" value="Unassembled WGS sequence"/>
</dbReference>
<protein>
    <recommendedName>
        <fullName evidence="4">Bacterial surface antigen (D15) domain-containing protein</fullName>
    </recommendedName>
</protein>
<dbReference type="InterPro" id="IPR000184">
    <property type="entry name" value="Bac_surfAg_D15"/>
</dbReference>